<dbReference type="GeneID" id="43164693"/>
<name>A0ABZ0Y1A0_9BURK</name>
<sequence length="126" mass="13620">MDNNTQNKIENKIDSARDGITKINRDVRADAHSTIDRVADKVPPTTDRLAQSAHNGVDKVADTVNSVNQKWDGTVERLSAGTKQLSENAKVWAESGRTQVRSHPALSVLIAAAAGYGISKLLSSRK</sequence>
<gene>
    <name evidence="1" type="ORF">SR858_03905</name>
</gene>
<proteinExistence type="predicted"/>
<accession>A0ABZ0Y1A0</accession>
<protein>
    <recommendedName>
        <fullName evidence="3">DUF883 family protein</fullName>
    </recommendedName>
</protein>
<evidence type="ECO:0008006" key="3">
    <source>
        <dbReference type="Google" id="ProtNLM"/>
    </source>
</evidence>
<reference evidence="1 2" key="1">
    <citation type="submission" date="2023-11" db="EMBL/GenBank/DDBJ databases">
        <title>MicrobeMod: A computational toolkit for identifying prokaryotic methylation and restriction-modification with nanopore sequencing.</title>
        <authorList>
            <person name="Crits-Christoph A."/>
            <person name="Kang S.C."/>
            <person name="Lee H."/>
            <person name="Ostrov N."/>
        </authorList>
    </citation>
    <scope>NUCLEOTIDE SEQUENCE [LARGE SCALE GENOMIC DNA]</scope>
    <source>
        <strain evidence="1 2">ATCC 25935</strain>
    </source>
</reference>
<keyword evidence="2" id="KW-1185">Reference proteome</keyword>
<dbReference type="Proteomes" id="UP001326110">
    <property type="component" value="Chromosome"/>
</dbReference>
<organism evidence="1 2">
    <name type="scientific">Duganella zoogloeoides</name>
    <dbReference type="NCBI Taxonomy" id="75659"/>
    <lineage>
        <taxon>Bacteria</taxon>
        <taxon>Pseudomonadati</taxon>
        <taxon>Pseudomonadota</taxon>
        <taxon>Betaproteobacteria</taxon>
        <taxon>Burkholderiales</taxon>
        <taxon>Oxalobacteraceae</taxon>
        <taxon>Telluria group</taxon>
        <taxon>Duganella</taxon>
    </lineage>
</organism>
<dbReference type="EMBL" id="CP140152">
    <property type="protein sequence ID" value="WQH05493.1"/>
    <property type="molecule type" value="Genomic_DNA"/>
</dbReference>
<dbReference type="Gene3D" id="1.20.120.20">
    <property type="entry name" value="Apolipoprotein"/>
    <property type="match status" value="1"/>
</dbReference>
<evidence type="ECO:0000313" key="1">
    <source>
        <dbReference type="EMBL" id="WQH05493.1"/>
    </source>
</evidence>
<dbReference type="RefSeq" id="WP_019923050.1">
    <property type="nucleotide sequence ID" value="NZ_CP140152.1"/>
</dbReference>
<evidence type="ECO:0000313" key="2">
    <source>
        <dbReference type="Proteomes" id="UP001326110"/>
    </source>
</evidence>